<keyword evidence="3" id="KW-1185">Reference proteome</keyword>
<sequence length="1429" mass="152975">MTRTQHSYSIRLSVEQGGKVKAELADIGASGESSFKRIRTASNDASRGLESLTSRATSLHTNISRLTGIIAGLTAAGGLTALANRAITAADAIGKTADRIGVGVESLQALRYAADSAGVSQQTLEMALQRFGRRAAEAAQGTGEAKAALKELGISVRDAGGHVRSTEELLLEAADALKGVENQSDRVRLAFKLFDSEGVKLLQMLQNGSEAMRETMQRARDLGIVLEEELIRNAEDARNELDTLAKVLDANLSRALLNLAPAISDASTWLSDLASDAGVAYEKFKAIVTGDTNFENLSMRAVAATVREYREEVESLQKVIQSNETYREMFPHAPDRMSEGALDGLRAQLAEKERILAQWSAKLAMMKAKNEGVANDIANVPIGPDPDVAKDAARELARIESALQDDLEKLRSAGLSKRQLLEESHTEALLKLRDLRDKALTDAERTRIDQAMEDEYERYRLERAKLVGVEREYLAELKNEIALHQQVIDGKIPLEELTRRLAEAEREAAIQKELHNKLAESGIQLGSEQARELERLIRAKEQATRTTEEMTEAEEKAAKAAKKAADEHKKALEAYEKSLNAPFERAAEGIQNVLTDAFESAFDGSLRSADDVADAMKRIFIRAAAEIAAAMVIRPVIGSVMGSVGLGGVAQSMGLSAPGITGVSGGGVGGLFNIASTGSDLFSAFGGSFGLQTSGIGGAINAFGASNLGMASLTPQFYVPSMGMTVTGSELAAIQSGLGFELPATQVGTAVTPGSSFLGAGTAMGYLGAAGLGYGVGSMVFGSQEAGIGGALGSAAGYGIGSSMGTILGMAGGPVGMVLGTLAGSFIGDLFGDDEPSPPAITVFFNGMEHPWAGSNHVNIGNLTSTRNADTPVDAVIAMSEGLRGLITQGGFTLGEDYTVHELGHVGWHAEKGYSDSATGFGWTAENFGQAMLGLFGGNLANGTIQGAAPALKHALNNASDYTEMERILTEWSAGRDQMLAVLEGVWAEPVQSVTTAEAAVQALSTQFDQMAANADLYNIALEEVDAAEAHAKEQMRSQWRDEIADQLLQLTDPYGFALKQLQEQQAGQIKAAEAVGMGAQALADLHTAQLEALREQYRIIPEVASEDVTAAERAALQWAEGIRRELLGVMDPMALAFEELDDWYTEQLAQAEQYQQQTKDLTALYRARQQAIREEYAQIAPVLDEEALDSLDAQQRQALQWSESIRRELLGMTDPRALALEELERWYAEQQSLAEQHQQQTLELTELYLTKKQAIEEQYAEQAVATANGVSVRMQSALQGINNTLLGLETGNLSTLTQAEQLDLARTAYNGVVQRAYNGDIDAISQLPNLAQGYLTEARDQYASGAGYKSIFDSVRQDLSGLLPTGSTTNQSNEADALRNEVSELRADVAFLTQTVERQTQQLIAAGKEQAASATTASLAQLRASQLS</sequence>
<evidence type="ECO:0000313" key="3">
    <source>
        <dbReference type="Proteomes" id="UP000194003"/>
    </source>
</evidence>
<reference evidence="2 3" key="1">
    <citation type="journal article" date="2016" name="BMC Genomics">
        <title>Combined genomic and structural analyses of a cultured magnetotactic bacterium reveals its niche adaptation to a dynamic environment.</title>
        <authorList>
            <person name="Araujo A.C."/>
            <person name="Morillo V."/>
            <person name="Cypriano J."/>
            <person name="Teixeira L.C."/>
            <person name="Leao P."/>
            <person name="Lyra S."/>
            <person name="Almeida L.G."/>
            <person name="Bazylinski D.A."/>
            <person name="Vasconcellos A.T."/>
            <person name="Abreu F."/>
            <person name="Lins U."/>
        </authorList>
    </citation>
    <scope>NUCLEOTIDE SEQUENCE [LARGE SCALE GENOMIC DNA]</scope>
    <source>
        <strain evidence="2 3">IT-1</strain>
    </source>
</reference>
<dbReference type="EMBL" id="LVJN01000019">
    <property type="protein sequence ID" value="OSM04140.1"/>
    <property type="molecule type" value="Genomic_DNA"/>
</dbReference>
<evidence type="ECO:0000313" key="2">
    <source>
        <dbReference type="EMBL" id="OSM04140.1"/>
    </source>
</evidence>
<dbReference type="RefSeq" id="WP_085442243.1">
    <property type="nucleotide sequence ID" value="NZ_LVJN01000019.1"/>
</dbReference>
<feature type="coiled-coil region" evidence="1">
    <location>
        <begin position="494"/>
        <end position="578"/>
    </location>
</feature>
<evidence type="ECO:0000256" key="1">
    <source>
        <dbReference type="SAM" id="Coils"/>
    </source>
</evidence>
<keyword evidence="1" id="KW-0175">Coiled coil</keyword>
<accession>A0A1Y2K471</accession>
<comment type="caution">
    <text evidence="2">The sequence shown here is derived from an EMBL/GenBank/DDBJ whole genome shotgun (WGS) entry which is preliminary data.</text>
</comment>
<protein>
    <submittedName>
        <fullName evidence="2">Putative phage tape measure protein</fullName>
    </submittedName>
</protein>
<dbReference type="STRING" id="1434232.MAIT1_03585"/>
<feature type="coiled-coil region" evidence="1">
    <location>
        <begin position="1369"/>
        <end position="1403"/>
    </location>
</feature>
<organism evidence="2 3">
    <name type="scientific">Magnetofaba australis IT-1</name>
    <dbReference type="NCBI Taxonomy" id="1434232"/>
    <lineage>
        <taxon>Bacteria</taxon>
        <taxon>Pseudomonadati</taxon>
        <taxon>Pseudomonadota</taxon>
        <taxon>Magnetococcia</taxon>
        <taxon>Magnetococcales</taxon>
        <taxon>Magnetococcaceae</taxon>
        <taxon>Magnetofaba</taxon>
    </lineage>
</organism>
<feature type="coiled-coil region" evidence="1">
    <location>
        <begin position="299"/>
        <end position="438"/>
    </location>
</feature>
<dbReference type="Proteomes" id="UP000194003">
    <property type="component" value="Unassembled WGS sequence"/>
</dbReference>
<proteinExistence type="predicted"/>
<name>A0A1Y2K471_9PROT</name>
<gene>
    <name evidence="2" type="ORF">MAIT1_03585</name>
</gene>
<dbReference type="OrthoDB" id="7311517at2"/>